<comment type="caution">
    <text evidence="1">The sequence shown here is derived from an EMBL/GenBank/DDBJ whole genome shotgun (WGS) entry which is preliminary data.</text>
</comment>
<reference evidence="1 2" key="1">
    <citation type="submission" date="2018-08" db="EMBL/GenBank/DDBJ databases">
        <title>Recombination of ecologically and evolutionarily significant loci maintains genetic cohesion in the Pseudomonas syringae species complex.</title>
        <authorList>
            <person name="Dillon M."/>
            <person name="Thakur S."/>
            <person name="Almeida R.N.D."/>
            <person name="Weir B.S."/>
            <person name="Guttman D.S."/>
        </authorList>
    </citation>
    <scope>NUCLEOTIDE SEQUENCE [LARGE SCALE GENOMIC DNA]</scope>
    <source>
        <strain evidence="1 2">88_10</strain>
    </source>
</reference>
<dbReference type="Proteomes" id="UP000282378">
    <property type="component" value="Unassembled WGS sequence"/>
</dbReference>
<evidence type="ECO:0000313" key="2">
    <source>
        <dbReference type="Proteomes" id="UP000282378"/>
    </source>
</evidence>
<name>A0A3M2YF83_PSEYM</name>
<accession>A0A3M2YF83</accession>
<proteinExistence type="predicted"/>
<dbReference type="EMBL" id="RBNL01002326">
    <property type="protein sequence ID" value="RML74621.1"/>
    <property type="molecule type" value="Genomic_DNA"/>
</dbReference>
<gene>
    <name evidence="1" type="ORF">APX70_200444</name>
</gene>
<sequence length="44" mass="5114">MRLQRCVELVLDHAGLHPYPALFDVDFEDVVHVPRQIDHYAIGQ</sequence>
<protein>
    <submittedName>
        <fullName evidence="1">Uncharacterized protein</fullName>
    </submittedName>
</protein>
<organism evidence="1 2">
    <name type="scientific">Pseudomonas syringae pv. maculicola</name>
    <dbReference type="NCBI Taxonomy" id="59511"/>
    <lineage>
        <taxon>Bacteria</taxon>
        <taxon>Pseudomonadati</taxon>
        <taxon>Pseudomonadota</taxon>
        <taxon>Gammaproteobacteria</taxon>
        <taxon>Pseudomonadales</taxon>
        <taxon>Pseudomonadaceae</taxon>
        <taxon>Pseudomonas</taxon>
    </lineage>
</organism>
<dbReference type="AlphaFoldDB" id="A0A3M2YF83"/>
<evidence type="ECO:0000313" key="1">
    <source>
        <dbReference type="EMBL" id="RML74621.1"/>
    </source>
</evidence>